<evidence type="ECO:0000256" key="9">
    <source>
        <dbReference type="ARBA" id="ARBA00023136"/>
    </source>
</evidence>
<organism evidence="12 13">
    <name type="scientific">Paenibacillus herberti</name>
    <dbReference type="NCBI Taxonomy" id="1619309"/>
    <lineage>
        <taxon>Bacteria</taxon>
        <taxon>Bacillati</taxon>
        <taxon>Bacillota</taxon>
        <taxon>Bacilli</taxon>
        <taxon>Bacillales</taxon>
        <taxon>Paenibacillaceae</taxon>
        <taxon>Paenibacillus</taxon>
    </lineage>
</organism>
<keyword evidence="13" id="KW-1185">Reference proteome</keyword>
<feature type="coiled-coil region" evidence="11">
    <location>
        <begin position="26"/>
        <end position="60"/>
    </location>
</feature>
<dbReference type="InterPro" id="IPR053716">
    <property type="entry name" value="Flag_assembly_chemotaxis_eff"/>
</dbReference>
<keyword evidence="9" id="KW-0472">Membrane</keyword>
<comment type="subcellular location">
    <subcellularLocation>
        <location evidence="1">Cell membrane</location>
        <topology evidence="1">Peripheral membrane protein</topology>
        <orientation evidence="1">Cytoplasmic side</orientation>
    </subcellularLocation>
</comment>
<dbReference type="Gene3D" id="1.10.287.1700">
    <property type="match status" value="1"/>
</dbReference>
<keyword evidence="7" id="KW-1005">Bacterial flagellum biogenesis</keyword>
<evidence type="ECO:0000256" key="5">
    <source>
        <dbReference type="ARBA" id="ARBA00022475"/>
    </source>
</evidence>
<sequence length="149" mass="17483">MMAFRYSYQSIVNLKASETTQAEWMLTAAVSQLRAEEMSLEELRNQRRQWEDKLTSLGEQGSTLTELQQIQYFIRHLDKCIGSKELMVRAAEHEVLNSRHKLSERKVQEKIWLKSKDKAWQKFKSSMLAVEQAELDEIAVQRHARTAQL</sequence>
<comment type="caution">
    <text evidence="12">The sequence shown here is derived from an EMBL/GenBank/DDBJ whole genome shotgun (WGS) entry which is preliminary data.</text>
</comment>
<evidence type="ECO:0000256" key="4">
    <source>
        <dbReference type="ARBA" id="ARBA00022448"/>
    </source>
</evidence>
<evidence type="ECO:0000256" key="3">
    <source>
        <dbReference type="ARBA" id="ARBA00020392"/>
    </source>
</evidence>
<dbReference type="GO" id="GO:0009288">
    <property type="term" value="C:bacterial-type flagellum"/>
    <property type="evidence" value="ECO:0007669"/>
    <property type="project" value="InterPro"/>
</dbReference>
<dbReference type="Pfam" id="PF02050">
    <property type="entry name" value="FliJ"/>
    <property type="match status" value="1"/>
</dbReference>
<dbReference type="GO" id="GO:0006935">
    <property type="term" value="P:chemotaxis"/>
    <property type="evidence" value="ECO:0007669"/>
    <property type="project" value="UniProtKB-KW"/>
</dbReference>
<dbReference type="GO" id="GO:0015031">
    <property type="term" value="P:protein transport"/>
    <property type="evidence" value="ECO:0007669"/>
    <property type="project" value="UniProtKB-KW"/>
</dbReference>
<dbReference type="GO" id="GO:0044781">
    <property type="term" value="P:bacterial-type flagellum organization"/>
    <property type="evidence" value="ECO:0007669"/>
    <property type="project" value="UniProtKB-KW"/>
</dbReference>
<evidence type="ECO:0000256" key="6">
    <source>
        <dbReference type="ARBA" id="ARBA00022500"/>
    </source>
</evidence>
<keyword evidence="12" id="KW-0969">Cilium</keyword>
<keyword evidence="6" id="KW-0145">Chemotaxis</keyword>
<dbReference type="RefSeq" id="WP_089523071.1">
    <property type="nucleotide sequence ID" value="NZ_NMUQ01000001.1"/>
</dbReference>
<dbReference type="AlphaFoldDB" id="A0A229P272"/>
<accession>A0A229P272</accession>
<keyword evidence="12" id="KW-0966">Cell projection</keyword>
<dbReference type="GO" id="GO:0071973">
    <property type="term" value="P:bacterial-type flagellum-dependent cell motility"/>
    <property type="evidence" value="ECO:0007669"/>
    <property type="project" value="InterPro"/>
</dbReference>
<evidence type="ECO:0000256" key="2">
    <source>
        <dbReference type="ARBA" id="ARBA00010004"/>
    </source>
</evidence>
<reference evidence="12 13" key="1">
    <citation type="submission" date="2017-07" db="EMBL/GenBank/DDBJ databases">
        <title>Paenibacillus herberti R33 genome sequencing and assembly.</title>
        <authorList>
            <person name="Su W."/>
        </authorList>
    </citation>
    <scope>NUCLEOTIDE SEQUENCE [LARGE SCALE GENOMIC DNA]</scope>
    <source>
        <strain evidence="12 13">R33</strain>
    </source>
</reference>
<keyword evidence="4" id="KW-0813">Transport</keyword>
<dbReference type="Proteomes" id="UP000215145">
    <property type="component" value="Unassembled WGS sequence"/>
</dbReference>
<dbReference type="EMBL" id="NMUQ01000001">
    <property type="protein sequence ID" value="OXM15985.1"/>
    <property type="molecule type" value="Genomic_DNA"/>
</dbReference>
<evidence type="ECO:0000313" key="13">
    <source>
        <dbReference type="Proteomes" id="UP000215145"/>
    </source>
</evidence>
<evidence type="ECO:0000256" key="1">
    <source>
        <dbReference type="ARBA" id="ARBA00004413"/>
    </source>
</evidence>
<keyword evidence="10" id="KW-1006">Bacterial flagellum protein export</keyword>
<dbReference type="GO" id="GO:0005886">
    <property type="term" value="C:plasma membrane"/>
    <property type="evidence" value="ECO:0007669"/>
    <property type="project" value="UniProtKB-SubCell"/>
</dbReference>
<keyword evidence="5" id="KW-1003">Cell membrane</keyword>
<evidence type="ECO:0000256" key="11">
    <source>
        <dbReference type="SAM" id="Coils"/>
    </source>
</evidence>
<dbReference type="InterPro" id="IPR012823">
    <property type="entry name" value="Flagell_FliJ"/>
</dbReference>
<dbReference type="OrthoDB" id="2678901at2"/>
<dbReference type="NCBIfam" id="TIGR02473">
    <property type="entry name" value="flagell_FliJ"/>
    <property type="match status" value="1"/>
</dbReference>
<protein>
    <recommendedName>
        <fullName evidence="3">Flagellar FliJ protein</fullName>
    </recommendedName>
</protein>
<evidence type="ECO:0000256" key="7">
    <source>
        <dbReference type="ARBA" id="ARBA00022795"/>
    </source>
</evidence>
<evidence type="ECO:0000256" key="10">
    <source>
        <dbReference type="ARBA" id="ARBA00023225"/>
    </source>
</evidence>
<keyword evidence="8" id="KW-0653">Protein transport</keyword>
<evidence type="ECO:0000313" key="12">
    <source>
        <dbReference type="EMBL" id="OXM15985.1"/>
    </source>
</evidence>
<name>A0A229P272_9BACL</name>
<keyword evidence="11" id="KW-0175">Coiled coil</keyword>
<evidence type="ECO:0000256" key="8">
    <source>
        <dbReference type="ARBA" id="ARBA00022927"/>
    </source>
</evidence>
<keyword evidence="12" id="KW-0282">Flagellum</keyword>
<proteinExistence type="inferred from homology"/>
<gene>
    <name evidence="12" type="primary">fliJ</name>
    <name evidence="12" type="ORF">CGZ75_04585</name>
</gene>
<comment type="similarity">
    <text evidence="2">Belongs to the FliJ family.</text>
</comment>